<comment type="subcellular location">
    <subcellularLocation>
        <location evidence="1">Membrane</location>
        <topology evidence="1">Multi-pass membrane protein</topology>
    </subcellularLocation>
</comment>
<feature type="region of interest" description="Disordered" evidence="7">
    <location>
        <begin position="1"/>
        <end position="25"/>
    </location>
</feature>
<feature type="compositionally biased region" description="Pro residues" evidence="7">
    <location>
        <begin position="12"/>
        <end position="22"/>
    </location>
</feature>
<dbReference type="PANTHER" id="PTHR43394">
    <property type="entry name" value="ATP-DEPENDENT PERMEASE MDL1, MITOCHONDRIAL"/>
    <property type="match status" value="1"/>
</dbReference>
<dbReference type="Pfam" id="PF00005">
    <property type="entry name" value="ABC_tran"/>
    <property type="match status" value="1"/>
</dbReference>
<evidence type="ECO:0000256" key="2">
    <source>
        <dbReference type="ARBA" id="ARBA00022692"/>
    </source>
</evidence>
<accession>R7SDN7</accession>
<keyword evidence="5" id="KW-1133">Transmembrane helix</keyword>
<evidence type="ECO:0000256" key="1">
    <source>
        <dbReference type="ARBA" id="ARBA00004141"/>
    </source>
</evidence>
<dbReference type="EMBL" id="JH711596">
    <property type="protein sequence ID" value="EIW73990.1"/>
    <property type="molecule type" value="Genomic_DNA"/>
</dbReference>
<protein>
    <submittedName>
        <fullName evidence="9">p-loop containing nucleoside triphosphate hydrolase protein</fullName>
    </submittedName>
</protein>
<dbReference type="PROSITE" id="PS50893">
    <property type="entry name" value="ABC_TRANSPORTER_2"/>
    <property type="match status" value="1"/>
</dbReference>
<keyword evidence="6" id="KW-0472">Membrane</keyword>
<evidence type="ECO:0000256" key="7">
    <source>
        <dbReference type="SAM" id="MobiDB-lite"/>
    </source>
</evidence>
<dbReference type="SMART" id="SM00382">
    <property type="entry name" value="AAA"/>
    <property type="match status" value="1"/>
</dbReference>
<dbReference type="KEGG" id="cput:CONPUDRAFT_170375"/>
<dbReference type="Gene3D" id="3.40.50.300">
    <property type="entry name" value="P-loop containing nucleotide triphosphate hydrolases"/>
    <property type="match status" value="2"/>
</dbReference>
<evidence type="ECO:0000256" key="4">
    <source>
        <dbReference type="ARBA" id="ARBA00022840"/>
    </source>
</evidence>
<evidence type="ECO:0000313" key="9">
    <source>
        <dbReference type="EMBL" id="EIW73990.1"/>
    </source>
</evidence>
<feature type="domain" description="ABC transporter" evidence="8">
    <location>
        <begin position="409"/>
        <end position="682"/>
    </location>
</feature>
<dbReference type="GO" id="GO:0015421">
    <property type="term" value="F:ABC-type oligopeptide transporter activity"/>
    <property type="evidence" value="ECO:0007669"/>
    <property type="project" value="TreeGrafter"/>
</dbReference>
<dbReference type="RefSeq" id="XP_007775818.1">
    <property type="nucleotide sequence ID" value="XM_007777628.1"/>
</dbReference>
<gene>
    <name evidence="9" type="ORF">CONPUDRAFT_170375</name>
</gene>
<keyword evidence="9" id="KW-0378">Hydrolase</keyword>
<dbReference type="PANTHER" id="PTHR43394:SF1">
    <property type="entry name" value="ATP-BINDING CASSETTE SUB-FAMILY B MEMBER 10, MITOCHONDRIAL"/>
    <property type="match status" value="1"/>
</dbReference>
<dbReference type="GO" id="GO:0016020">
    <property type="term" value="C:membrane"/>
    <property type="evidence" value="ECO:0007669"/>
    <property type="project" value="UniProtKB-SubCell"/>
</dbReference>
<dbReference type="Proteomes" id="UP000053558">
    <property type="component" value="Unassembled WGS sequence"/>
</dbReference>
<dbReference type="InterPro" id="IPR003593">
    <property type="entry name" value="AAA+_ATPase"/>
</dbReference>
<reference evidence="10" key="1">
    <citation type="journal article" date="2012" name="Science">
        <title>The Paleozoic origin of enzymatic lignin decomposition reconstructed from 31 fungal genomes.</title>
        <authorList>
            <person name="Floudas D."/>
            <person name="Binder M."/>
            <person name="Riley R."/>
            <person name="Barry K."/>
            <person name="Blanchette R.A."/>
            <person name="Henrissat B."/>
            <person name="Martinez A.T."/>
            <person name="Otillar R."/>
            <person name="Spatafora J.W."/>
            <person name="Yadav J.S."/>
            <person name="Aerts A."/>
            <person name="Benoit I."/>
            <person name="Boyd A."/>
            <person name="Carlson A."/>
            <person name="Copeland A."/>
            <person name="Coutinho P.M."/>
            <person name="de Vries R.P."/>
            <person name="Ferreira P."/>
            <person name="Findley K."/>
            <person name="Foster B."/>
            <person name="Gaskell J."/>
            <person name="Glotzer D."/>
            <person name="Gorecki P."/>
            <person name="Heitman J."/>
            <person name="Hesse C."/>
            <person name="Hori C."/>
            <person name="Igarashi K."/>
            <person name="Jurgens J.A."/>
            <person name="Kallen N."/>
            <person name="Kersten P."/>
            <person name="Kohler A."/>
            <person name="Kuees U."/>
            <person name="Kumar T.K.A."/>
            <person name="Kuo A."/>
            <person name="LaButti K."/>
            <person name="Larrondo L.F."/>
            <person name="Lindquist E."/>
            <person name="Ling A."/>
            <person name="Lombard V."/>
            <person name="Lucas S."/>
            <person name="Lundell T."/>
            <person name="Martin R."/>
            <person name="McLaughlin D.J."/>
            <person name="Morgenstern I."/>
            <person name="Morin E."/>
            <person name="Murat C."/>
            <person name="Nagy L.G."/>
            <person name="Nolan M."/>
            <person name="Ohm R.A."/>
            <person name="Patyshakuliyeva A."/>
            <person name="Rokas A."/>
            <person name="Ruiz-Duenas F.J."/>
            <person name="Sabat G."/>
            <person name="Salamov A."/>
            <person name="Samejima M."/>
            <person name="Schmutz J."/>
            <person name="Slot J.C."/>
            <person name="St John F."/>
            <person name="Stenlid J."/>
            <person name="Sun H."/>
            <person name="Sun S."/>
            <person name="Syed K."/>
            <person name="Tsang A."/>
            <person name="Wiebenga A."/>
            <person name="Young D."/>
            <person name="Pisabarro A."/>
            <person name="Eastwood D.C."/>
            <person name="Martin F."/>
            <person name="Cullen D."/>
            <person name="Grigoriev I.V."/>
            <person name="Hibbett D.S."/>
        </authorList>
    </citation>
    <scope>NUCLEOTIDE SEQUENCE [LARGE SCALE GENOMIC DNA]</scope>
    <source>
        <strain evidence="10">RWD-64-598 SS2</strain>
    </source>
</reference>
<evidence type="ECO:0000256" key="6">
    <source>
        <dbReference type="ARBA" id="ARBA00023136"/>
    </source>
</evidence>
<dbReference type="AlphaFoldDB" id="R7SDN7"/>
<evidence type="ECO:0000259" key="8">
    <source>
        <dbReference type="PROSITE" id="PS50893"/>
    </source>
</evidence>
<dbReference type="eggNOG" id="KOG0055">
    <property type="taxonomic scope" value="Eukaryota"/>
</dbReference>
<dbReference type="OMA" id="HISDEWA"/>
<evidence type="ECO:0000256" key="3">
    <source>
        <dbReference type="ARBA" id="ARBA00022741"/>
    </source>
</evidence>
<dbReference type="GO" id="GO:0005524">
    <property type="term" value="F:ATP binding"/>
    <property type="evidence" value="ECO:0007669"/>
    <property type="project" value="UniProtKB-KW"/>
</dbReference>
<proteinExistence type="predicted"/>
<organism evidence="9 10">
    <name type="scientific">Coniophora puteana (strain RWD-64-598)</name>
    <name type="common">Brown rot fungus</name>
    <dbReference type="NCBI Taxonomy" id="741705"/>
    <lineage>
        <taxon>Eukaryota</taxon>
        <taxon>Fungi</taxon>
        <taxon>Dikarya</taxon>
        <taxon>Basidiomycota</taxon>
        <taxon>Agaricomycotina</taxon>
        <taxon>Agaricomycetes</taxon>
        <taxon>Agaricomycetidae</taxon>
        <taxon>Boletales</taxon>
        <taxon>Coniophorineae</taxon>
        <taxon>Coniophoraceae</taxon>
        <taxon>Coniophora</taxon>
    </lineage>
</organism>
<sequence>MPSTDALVDHSPPYPDGLPSPRTPLRHRRHGIFDIAFEERNSDPTLGISHLILGWLRGTRGNVPYARRLCAEIFSLAPWPLLTYLACNIWLSVSSALNLFFLSRLLNVLEDSLSTPGIQPEMFQIIAEMWLSFALISVGVDRVFTQSRDRIRSHLRAHFIPKLIDEQPLLFPISGSFDSEVPGWNFVHHLTRKMRICLTLLSQVVVLLYAISHKQSPEKELLMTFCIVHPILRWLAPSNGIGSEGYVFWTDSAPYKRLKALYGLAFSPQYRGDLTLDGVTSGLGTEYRKTSGNLGIVTDSEPYPWVGGLLRSWYWDFLINLTLDLPLAVYALTLPSRMSASSVTSMALLQQATNTLAISIGEYGMDPSSLSELFAQAKWLYDGISYESTTINGHMPYPTDKSKKSGMSISFRNVCLEYPGSISPALDRVSFDVSAGQLVLVVGANGSGKSSMLKLLARLFDPTMGEILIDGNAVDTYNVEQLRRTMVFLSQSPVIYPGTVRDNICIGLPHAHRPGKGSAPLDGACRKGGCTDFVTKLPNGYDTQLAPTFSFENDFCDGTYGIVSERLRQELQTRRGRRVDISGGQKQRLAAARTFMRMTDDTRLVVVDEATSSLDPVAERDLLAEFRASRNGRTMIFVTHRFHHLAREADQIICMREGTVVERGTHDELINLDGEYSKLYDAQS</sequence>
<keyword evidence="3" id="KW-0547">Nucleotide-binding</keyword>
<keyword evidence="4" id="KW-0067">ATP-binding</keyword>
<dbReference type="InterPro" id="IPR036640">
    <property type="entry name" value="ABC1_TM_sf"/>
</dbReference>
<keyword evidence="10" id="KW-1185">Reference proteome</keyword>
<keyword evidence="2" id="KW-0812">Transmembrane</keyword>
<dbReference type="SUPFAM" id="SSF52540">
    <property type="entry name" value="P-loop containing nucleoside triphosphate hydrolases"/>
    <property type="match status" value="1"/>
</dbReference>
<dbReference type="OrthoDB" id="6500128at2759"/>
<dbReference type="GeneID" id="19206440"/>
<dbReference type="GO" id="GO:0016887">
    <property type="term" value="F:ATP hydrolysis activity"/>
    <property type="evidence" value="ECO:0007669"/>
    <property type="project" value="InterPro"/>
</dbReference>
<name>R7SDN7_CONPW</name>
<dbReference type="Gene3D" id="1.20.1560.10">
    <property type="entry name" value="ABC transporter type 1, transmembrane domain"/>
    <property type="match status" value="1"/>
</dbReference>
<evidence type="ECO:0000256" key="5">
    <source>
        <dbReference type="ARBA" id="ARBA00022989"/>
    </source>
</evidence>
<evidence type="ECO:0000313" key="10">
    <source>
        <dbReference type="Proteomes" id="UP000053558"/>
    </source>
</evidence>
<dbReference type="InterPro" id="IPR027417">
    <property type="entry name" value="P-loop_NTPase"/>
</dbReference>
<dbReference type="InterPro" id="IPR003439">
    <property type="entry name" value="ABC_transporter-like_ATP-bd"/>
</dbReference>
<dbReference type="InterPro" id="IPR039421">
    <property type="entry name" value="Type_1_exporter"/>
</dbReference>